<evidence type="ECO:0000256" key="2">
    <source>
        <dbReference type="ARBA" id="ARBA00022692"/>
    </source>
</evidence>
<dbReference type="InterPro" id="IPR011990">
    <property type="entry name" value="TPR-like_helical_dom_sf"/>
</dbReference>
<feature type="transmembrane region" description="Helical" evidence="6">
    <location>
        <begin position="132"/>
        <end position="154"/>
    </location>
</feature>
<feature type="transmembrane region" description="Helical" evidence="6">
    <location>
        <begin position="418"/>
        <end position="435"/>
    </location>
</feature>
<feature type="transmembrane region" description="Helical" evidence="6">
    <location>
        <begin position="225"/>
        <end position="244"/>
    </location>
</feature>
<dbReference type="PANTHER" id="PTHR37422:SF13">
    <property type="entry name" value="LIPOPOLYSACCHARIDE BIOSYNTHESIS PROTEIN PA4999-RELATED"/>
    <property type="match status" value="1"/>
</dbReference>
<evidence type="ECO:0000256" key="3">
    <source>
        <dbReference type="ARBA" id="ARBA00022989"/>
    </source>
</evidence>
<dbReference type="InterPro" id="IPR051533">
    <property type="entry name" value="WaaL-like"/>
</dbReference>
<feature type="transmembrane region" description="Helical" evidence="6">
    <location>
        <begin position="108"/>
        <end position="125"/>
    </location>
</feature>
<feature type="transmembrane region" description="Helical" evidence="6">
    <location>
        <begin position="202"/>
        <end position="219"/>
    </location>
</feature>
<dbReference type="InterPro" id="IPR007016">
    <property type="entry name" value="O-antigen_ligase-rel_domated"/>
</dbReference>
<dbReference type="EMBL" id="PEZY01000012">
    <property type="protein sequence ID" value="PIS05814.1"/>
    <property type="molecule type" value="Genomic_DNA"/>
</dbReference>
<evidence type="ECO:0000256" key="5">
    <source>
        <dbReference type="PROSITE-ProRule" id="PRU00339"/>
    </source>
</evidence>
<feature type="transmembrane region" description="Helical" evidence="6">
    <location>
        <begin position="253"/>
        <end position="270"/>
    </location>
</feature>
<name>A0A2H0W3B8_9BACT</name>
<evidence type="ECO:0000313" key="8">
    <source>
        <dbReference type="EMBL" id="PIS05814.1"/>
    </source>
</evidence>
<dbReference type="Gene3D" id="1.25.40.10">
    <property type="entry name" value="Tetratricopeptide repeat domain"/>
    <property type="match status" value="1"/>
</dbReference>
<feature type="transmembrane region" description="Helical" evidence="6">
    <location>
        <begin position="174"/>
        <end position="195"/>
    </location>
</feature>
<dbReference type="Proteomes" id="UP000229056">
    <property type="component" value="Unassembled WGS sequence"/>
</dbReference>
<dbReference type="PANTHER" id="PTHR37422">
    <property type="entry name" value="TEICHURONIC ACID BIOSYNTHESIS PROTEIN TUAE"/>
    <property type="match status" value="1"/>
</dbReference>
<feature type="transmembrane region" description="Helical" evidence="6">
    <location>
        <begin position="43"/>
        <end position="61"/>
    </location>
</feature>
<organism evidence="8 9">
    <name type="scientific">Candidatus Buchananbacteria bacterium CG10_big_fil_rev_8_21_14_0_10_33_19</name>
    <dbReference type="NCBI Taxonomy" id="1974525"/>
    <lineage>
        <taxon>Bacteria</taxon>
        <taxon>Candidatus Buchananiibacteriota</taxon>
    </lineage>
</organism>
<comment type="caution">
    <text evidence="8">The sequence shown here is derived from an EMBL/GenBank/DDBJ whole genome shotgun (WGS) entry which is preliminary data.</text>
</comment>
<evidence type="ECO:0000313" key="9">
    <source>
        <dbReference type="Proteomes" id="UP000229056"/>
    </source>
</evidence>
<feature type="transmembrane region" description="Helical" evidence="6">
    <location>
        <begin position="394"/>
        <end position="412"/>
    </location>
</feature>
<dbReference type="Pfam" id="PF04932">
    <property type="entry name" value="Wzy_C"/>
    <property type="match status" value="1"/>
</dbReference>
<evidence type="ECO:0000259" key="7">
    <source>
        <dbReference type="Pfam" id="PF04932"/>
    </source>
</evidence>
<feature type="transmembrane region" description="Helical" evidence="6">
    <location>
        <begin position="73"/>
        <end position="96"/>
    </location>
</feature>
<feature type="transmembrane region" description="Helical" evidence="6">
    <location>
        <begin position="13"/>
        <end position="37"/>
    </location>
</feature>
<evidence type="ECO:0000256" key="6">
    <source>
        <dbReference type="SAM" id="Phobius"/>
    </source>
</evidence>
<evidence type="ECO:0000256" key="4">
    <source>
        <dbReference type="ARBA" id="ARBA00023136"/>
    </source>
</evidence>
<reference evidence="9" key="1">
    <citation type="submission" date="2017-09" db="EMBL/GenBank/DDBJ databases">
        <title>Depth-based differentiation of microbial function through sediment-hosted aquifers and enrichment of novel symbionts in the deep terrestrial subsurface.</title>
        <authorList>
            <person name="Probst A.J."/>
            <person name="Ladd B."/>
            <person name="Jarett J.K."/>
            <person name="Geller-Mcgrath D.E."/>
            <person name="Sieber C.M.K."/>
            <person name="Emerson J.B."/>
            <person name="Anantharaman K."/>
            <person name="Thomas B.C."/>
            <person name="Malmstrom R."/>
            <person name="Stieglmeier M."/>
            <person name="Klingl A."/>
            <person name="Woyke T."/>
            <person name="Ryan C.M."/>
            <person name="Banfield J.F."/>
        </authorList>
    </citation>
    <scope>NUCLEOTIDE SEQUENCE [LARGE SCALE GENOMIC DNA]</scope>
</reference>
<dbReference type="AlphaFoldDB" id="A0A2H0W3B8"/>
<feature type="domain" description="O-antigen ligase-related" evidence="7">
    <location>
        <begin position="211"/>
        <end position="368"/>
    </location>
</feature>
<feature type="transmembrane region" description="Helical" evidence="6">
    <location>
        <begin position="447"/>
        <end position="467"/>
    </location>
</feature>
<gene>
    <name evidence="8" type="ORF">COT80_03550</name>
</gene>
<dbReference type="GO" id="GO:0016020">
    <property type="term" value="C:membrane"/>
    <property type="evidence" value="ECO:0007669"/>
    <property type="project" value="UniProtKB-SubCell"/>
</dbReference>
<feature type="repeat" description="TPR" evidence="5">
    <location>
        <begin position="609"/>
        <end position="642"/>
    </location>
</feature>
<keyword evidence="5" id="KW-0802">TPR repeat</keyword>
<sequence>MDWFKKIENWCKLIVWSGFSVILFSSLYVNTSLFFPFIVTKTLAFNISVEIMLVAFLILSFKDSNYKIKITSATILFFLYLIASFVSSFLGDNFYHSFWSNNERSEGLLLYIHLFAFLVIASSFFRQLKDWLIVFDIFVAASTVVALVALGQFLELPWLMASSGGERLAGTIGNAGYMAGYLIFGVFWALLLFVYRKNVYLKYYYASIVPLFIFVIINTQTRGGIVALVLSSFVFLMYLIFYYFKQNKLVKNILIGFLVVLLLGIVFLFANKNQAFVSEDPLLSRVTDFSFKSNTVETRLWTWQSAWSGFKERPILGWGQENFYQPFNKYFNPNIYRKATSVAWFDRAHNIIFDRLLTGGIIGLALYLSFLFVPYFYFWKYFLTKEKDSIKDKYLILIIFSLVMMAYFLQNLFIFESLVIYIPLFLTLAFVSLFNPSIKWEVINKPIVKKVLVVLAVVFIMPAIYFFNLKPLQANMDLAKALDSPKFSADQRLDLIKDVLSSSTAGNQEYRLQLFNFFNRLLESGFKDQAVIVDFVNLLEIELNKQVVENPNRTMNNLVLIRFNNFMFNSTKQIKYYNSNVDLFKKISVLSPNRQHIYYESGYGDFYVANYYRDQGQEDVAKEYYKLAIEKFEKALSLNLNNLESYRQLSMILIYSGSNNDRIKELWSDLDKLDEMVYAGLNPVPTLSQLLNTAATAKNYDIVKFFADKLIEIDPNNPEFHIQSALALAGLGRDQEAILEAQKLLEFGEEYKEQVNDFIKRVKNGEFK</sequence>
<keyword evidence="2 6" id="KW-0812">Transmembrane</keyword>
<keyword evidence="3 6" id="KW-1133">Transmembrane helix</keyword>
<protein>
    <recommendedName>
        <fullName evidence="7">O-antigen ligase-related domain-containing protein</fullName>
    </recommendedName>
</protein>
<keyword evidence="4 6" id="KW-0472">Membrane</keyword>
<proteinExistence type="predicted"/>
<evidence type="ECO:0000256" key="1">
    <source>
        <dbReference type="ARBA" id="ARBA00004141"/>
    </source>
</evidence>
<dbReference type="SUPFAM" id="SSF48452">
    <property type="entry name" value="TPR-like"/>
    <property type="match status" value="1"/>
</dbReference>
<feature type="transmembrane region" description="Helical" evidence="6">
    <location>
        <begin position="361"/>
        <end position="382"/>
    </location>
</feature>
<dbReference type="InterPro" id="IPR019734">
    <property type="entry name" value="TPR_rpt"/>
</dbReference>
<comment type="subcellular location">
    <subcellularLocation>
        <location evidence="1">Membrane</location>
        <topology evidence="1">Multi-pass membrane protein</topology>
    </subcellularLocation>
</comment>
<accession>A0A2H0W3B8</accession>
<dbReference type="PROSITE" id="PS50005">
    <property type="entry name" value="TPR"/>
    <property type="match status" value="1"/>
</dbReference>